<proteinExistence type="predicted"/>
<dbReference type="Proteomes" id="UP001211065">
    <property type="component" value="Unassembled WGS sequence"/>
</dbReference>
<dbReference type="SUPFAM" id="SSF47095">
    <property type="entry name" value="HMG-box"/>
    <property type="match status" value="1"/>
</dbReference>
<organism evidence="3 4">
    <name type="scientific">Clydaea vesicula</name>
    <dbReference type="NCBI Taxonomy" id="447962"/>
    <lineage>
        <taxon>Eukaryota</taxon>
        <taxon>Fungi</taxon>
        <taxon>Fungi incertae sedis</taxon>
        <taxon>Chytridiomycota</taxon>
        <taxon>Chytridiomycota incertae sedis</taxon>
        <taxon>Chytridiomycetes</taxon>
        <taxon>Lobulomycetales</taxon>
        <taxon>Lobulomycetaceae</taxon>
        <taxon>Clydaea</taxon>
    </lineage>
</organism>
<dbReference type="EMBL" id="JADGJW010000488">
    <property type="protein sequence ID" value="KAJ3216259.1"/>
    <property type="molecule type" value="Genomic_DNA"/>
</dbReference>
<feature type="domain" description="YABBY protein C-terminal" evidence="2">
    <location>
        <begin position="44"/>
        <end position="87"/>
    </location>
</feature>
<dbReference type="InterPro" id="IPR036910">
    <property type="entry name" value="HMG_box_dom_sf"/>
</dbReference>
<feature type="region of interest" description="Disordered" evidence="1">
    <location>
        <begin position="1"/>
        <end position="53"/>
    </location>
</feature>
<protein>
    <recommendedName>
        <fullName evidence="2">YABBY protein C-terminal domain-containing protein</fullName>
    </recommendedName>
</protein>
<evidence type="ECO:0000256" key="1">
    <source>
        <dbReference type="SAM" id="MobiDB-lite"/>
    </source>
</evidence>
<evidence type="ECO:0000259" key="2">
    <source>
        <dbReference type="Pfam" id="PF04690"/>
    </source>
</evidence>
<sequence length="96" mass="10179">MAKVETMTKAETSKKEKSSSPAKETKPKATTAKPAAASTTKKAAPPGGKKVNPYNVFMKTEIAKVKADDSSLSHRDAFKVAARNWAGSDKNPKNAS</sequence>
<name>A0AAD5XZC2_9FUNG</name>
<feature type="compositionally biased region" description="Low complexity" evidence="1">
    <location>
        <begin position="28"/>
        <end position="46"/>
    </location>
</feature>
<reference evidence="3" key="1">
    <citation type="submission" date="2020-05" db="EMBL/GenBank/DDBJ databases">
        <title>Phylogenomic resolution of chytrid fungi.</title>
        <authorList>
            <person name="Stajich J.E."/>
            <person name="Amses K."/>
            <person name="Simmons R."/>
            <person name="Seto K."/>
            <person name="Myers J."/>
            <person name="Bonds A."/>
            <person name="Quandt C.A."/>
            <person name="Barry K."/>
            <person name="Liu P."/>
            <person name="Grigoriev I."/>
            <person name="Longcore J.E."/>
            <person name="James T.Y."/>
        </authorList>
    </citation>
    <scope>NUCLEOTIDE SEQUENCE</scope>
    <source>
        <strain evidence="3">JEL0476</strain>
    </source>
</reference>
<gene>
    <name evidence="3" type="ORF">HK099_005941</name>
</gene>
<dbReference type="Pfam" id="PF04690">
    <property type="entry name" value="YABBY"/>
    <property type="match status" value="1"/>
</dbReference>
<dbReference type="AlphaFoldDB" id="A0AAD5XZC2"/>
<evidence type="ECO:0000313" key="3">
    <source>
        <dbReference type="EMBL" id="KAJ3216259.1"/>
    </source>
</evidence>
<accession>A0AAD5XZC2</accession>
<evidence type="ECO:0000313" key="4">
    <source>
        <dbReference type="Proteomes" id="UP001211065"/>
    </source>
</evidence>
<feature type="compositionally biased region" description="Basic and acidic residues" evidence="1">
    <location>
        <begin position="1"/>
        <end position="27"/>
    </location>
</feature>
<keyword evidence="4" id="KW-1185">Reference proteome</keyword>
<comment type="caution">
    <text evidence="3">The sequence shown here is derived from an EMBL/GenBank/DDBJ whole genome shotgun (WGS) entry which is preliminary data.</text>
</comment>
<dbReference type="InterPro" id="IPR056775">
    <property type="entry name" value="YABBY_C"/>
</dbReference>